<keyword evidence="3 10" id="KW-0378">Hydrolase</keyword>
<reference evidence="10 11" key="1">
    <citation type="submission" date="2019-08" db="EMBL/GenBank/DDBJ databases">
        <authorList>
            <person name="Peeters C."/>
        </authorList>
    </citation>
    <scope>NUCLEOTIDE SEQUENCE [LARGE SCALE GENOMIC DNA]</scope>
    <source>
        <strain evidence="10 11">LMG 31121</strain>
    </source>
</reference>
<protein>
    <submittedName>
        <fullName evidence="10">Elastase</fullName>
        <ecNumber evidence="10">3.4.24.26</ecNumber>
    </submittedName>
</protein>
<dbReference type="InterPro" id="IPR013856">
    <property type="entry name" value="Peptidase_M4_domain"/>
</dbReference>
<keyword evidence="5" id="KW-0482">Metalloprotease</keyword>
<dbReference type="Pfam" id="PF02868">
    <property type="entry name" value="Peptidase_M4_C"/>
    <property type="match status" value="1"/>
</dbReference>
<gene>
    <name evidence="10" type="primary">lasB</name>
    <name evidence="10" type="ORF">PSP31121_00591</name>
</gene>
<organism evidence="10 11">
    <name type="scientific">Pandoraea sputorum</name>
    <dbReference type="NCBI Taxonomy" id="93222"/>
    <lineage>
        <taxon>Bacteria</taxon>
        <taxon>Pseudomonadati</taxon>
        <taxon>Pseudomonadota</taxon>
        <taxon>Betaproteobacteria</taxon>
        <taxon>Burkholderiales</taxon>
        <taxon>Burkholderiaceae</taxon>
        <taxon>Pandoraea</taxon>
    </lineage>
</organism>
<dbReference type="InterPro" id="IPR050728">
    <property type="entry name" value="Zinc_Metalloprotease_M4"/>
</dbReference>
<dbReference type="Gene3D" id="2.60.40.1080">
    <property type="match status" value="1"/>
</dbReference>
<name>A0A5E5ATF0_9BURK</name>
<dbReference type="InterPro" id="IPR001570">
    <property type="entry name" value="Peptidase_M4_C_domain"/>
</dbReference>
<keyword evidence="1" id="KW-0645">Protease</keyword>
<evidence type="ECO:0000256" key="4">
    <source>
        <dbReference type="ARBA" id="ARBA00022833"/>
    </source>
</evidence>
<feature type="domain" description="Peptidase M4 C-terminal" evidence="8">
    <location>
        <begin position="190"/>
        <end position="335"/>
    </location>
</feature>
<evidence type="ECO:0000259" key="8">
    <source>
        <dbReference type="Pfam" id="PF02868"/>
    </source>
</evidence>
<keyword evidence="2" id="KW-0479">Metal-binding</keyword>
<dbReference type="InterPro" id="IPR027268">
    <property type="entry name" value="Peptidase_M4/M1_CTD_sf"/>
</dbReference>
<dbReference type="GO" id="GO:0006508">
    <property type="term" value="P:proteolysis"/>
    <property type="evidence" value="ECO:0007669"/>
    <property type="project" value="UniProtKB-KW"/>
</dbReference>
<evidence type="ECO:0000256" key="6">
    <source>
        <dbReference type="SAM" id="SignalP"/>
    </source>
</evidence>
<dbReference type="InterPro" id="IPR048658">
    <property type="entry name" value="Invasin_D4"/>
</dbReference>
<evidence type="ECO:0000256" key="5">
    <source>
        <dbReference type="ARBA" id="ARBA00023049"/>
    </source>
</evidence>
<dbReference type="SUPFAM" id="SSF49373">
    <property type="entry name" value="Invasin/intimin cell-adhesion fragments"/>
    <property type="match status" value="1"/>
</dbReference>
<keyword evidence="6" id="KW-0732">Signal</keyword>
<dbReference type="RefSeq" id="WP_150808091.1">
    <property type="nucleotide sequence ID" value="NZ_CABPSR010000001.1"/>
</dbReference>
<dbReference type="AlphaFoldDB" id="A0A5E5ATF0"/>
<sequence>MRNSFGLFLSVIALTIIHPVSASAREDPAHSDDSKNTKNLYAATGVGGNEKVGKTQYPLNVTKVGNNCYYIDPDRNIAARKDAQVDIPNFPCPFSGEDETNGGFNPLNDMFYYLGVVVDMYRSYLDSEFYSKQITGVVVSRREDNDYFDANTSSINVALGDTTEYPLTVLDVIGHEVAHAYTMEHSALVSGGMNEAFSDMSGEAAKYFLYGKSDYLWAANAMRPGALQQNGQPKDAIRYLCDPTRDGYSVDNYKDIDKAANAHYSAGIYNKAFCLLSKSPSWDPKLAFQVFARANAQYWAPNTTMPEGACGVLHAAKDLGRNTPDVRTAFKGVGIDVCSTQDIPRAFTKIVAFGGTPLYAQSTTDWSTNVGFPKTGFPGARFRLMLDSTSAYDTIWRSSDESVATVGQNGMVTLRGPGEATITASVNSVDIQYQISPNKWFFIATPTRSLNWSQQKDFCQSQGAVLPAIENLTSSTGSVPSPKIGALFDEWGDVEPLTVVLTGGEPLVFSSTLQSANQAYAVFKAGNVRLTRSIAEKNFYFACQAK</sequence>
<dbReference type="Proteomes" id="UP000335538">
    <property type="component" value="Unassembled WGS sequence"/>
</dbReference>
<dbReference type="GO" id="GO:0004222">
    <property type="term" value="F:metalloendopeptidase activity"/>
    <property type="evidence" value="ECO:0007669"/>
    <property type="project" value="InterPro"/>
</dbReference>
<evidence type="ECO:0000313" key="11">
    <source>
        <dbReference type="Proteomes" id="UP000335538"/>
    </source>
</evidence>
<feature type="chain" id="PRO_5022659324" evidence="6">
    <location>
        <begin position="25"/>
        <end position="546"/>
    </location>
</feature>
<dbReference type="Pfam" id="PF01447">
    <property type="entry name" value="Peptidase_M4"/>
    <property type="match status" value="1"/>
</dbReference>
<dbReference type="GO" id="GO:0046872">
    <property type="term" value="F:metal ion binding"/>
    <property type="evidence" value="ECO:0007669"/>
    <property type="project" value="UniProtKB-KW"/>
</dbReference>
<dbReference type="Gene3D" id="1.10.390.10">
    <property type="entry name" value="Neutral Protease Domain 2"/>
    <property type="match status" value="1"/>
</dbReference>
<dbReference type="PANTHER" id="PTHR33794">
    <property type="entry name" value="BACILLOLYSIN"/>
    <property type="match status" value="1"/>
</dbReference>
<evidence type="ECO:0000256" key="3">
    <source>
        <dbReference type="ARBA" id="ARBA00022801"/>
    </source>
</evidence>
<dbReference type="SUPFAM" id="SSF55486">
    <property type="entry name" value="Metalloproteases ('zincins'), catalytic domain"/>
    <property type="match status" value="1"/>
</dbReference>
<dbReference type="EC" id="3.4.24.26" evidence="10"/>
<evidence type="ECO:0000259" key="9">
    <source>
        <dbReference type="Pfam" id="PF21764"/>
    </source>
</evidence>
<evidence type="ECO:0000256" key="1">
    <source>
        <dbReference type="ARBA" id="ARBA00022670"/>
    </source>
</evidence>
<proteinExistence type="predicted"/>
<accession>A0A5E5ATF0</accession>
<dbReference type="EMBL" id="CABPSR010000001">
    <property type="protein sequence ID" value="VVE75753.1"/>
    <property type="molecule type" value="Genomic_DNA"/>
</dbReference>
<evidence type="ECO:0000256" key="2">
    <source>
        <dbReference type="ARBA" id="ARBA00022723"/>
    </source>
</evidence>
<feature type="signal peptide" evidence="6">
    <location>
        <begin position="1"/>
        <end position="24"/>
    </location>
</feature>
<keyword evidence="4" id="KW-0862">Zinc</keyword>
<evidence type="ECO:0000259" key="7">
    <source>
        <dbReference type="Pfam" id="PF01447"/>
    </source>
</evidence>
<dbReference type="Gene3D" id="3.10.170.10">
    <property type="match status" value="1"/>
</dbReference>
<dbReference type="InterPro" id="IPR008964">
    <property type="entry name" value="Invasin/intimin_cell_adhesion"/>
</dbReference>
<feature type="domain" description="Invasin" evidence="9">
    <location>
        <begin position="365"/>
        <end position="431"/>
    </location>
</feature>
<feature type="domain" description="Peptidase M4" evidence="7">
    <location>
        <begin position="50"/>
        <end position="182"/>
    </location>
</feature>
<evidence type="ECO:0000313" key="10">
    <source>
        <dbReference type="EMBL" id="VVE75753.1"/>
    </source>
</evidence>
<dbReference type="PANTHER" id="PTHR33794:SF1">
    <property type="entry name" value="BACILLOLYSIN"/>
    <property type="match status" value="1"/>
</dbReference>
<dbReference type="Pfam" id="PF21764">
    <property type="entry name" value="Invasin_D4"/>
    <property type="match status" value="1"/>
</dbReference>